<comment type="similarity">
    <text evidence="1 5 6">Belongs to the universal ribosomal protein uS13 family.</text>
</comment>
<dbReference type="PANTHER" id="PTHR10871">
    <property type="entry name" value="30S RIBOSOMAL PROTEIN S13/40S RIBOSOMAL PROTEIN S18"/>
    <property type="match status" value="1"/>
</dbReference>
<evidence type="ECO:0000256" key="6">
    <source>
        <dbReference type="RuleBase" id="RU003830"/>
    </source>
</evidence>
<keyword evidence="5" id="KW-0699">rRNA-binding</keyword>
<dbReference type="InterPro" id="IPR001892">
    <property type="entry name" value="Ribosomal_uS13"/>
</dbReference>
<dbReference type="GO" id="GO:0006412">
    <property type="term" value="P:translation"/>
    <property type="evidence" value="ECO:0007669"/>
    <property type="project" value="UniProtKB-UniRule"/>
</dbReference>
<feature type="region of interest" description="Disordered" evidence="7">
    <location>
        <begin position="94"/>
        <end position="130"/>
    </location>
</feature>
<dbReference type="GO" id="GO:0015935">
    <property type="term" value="C:small ribosomal subunit"/>
    <property type="evidence" value="ECO:0007669"/>
    <property type="project" value="TreeGrafter"/>
</dbReference>
<dbReference type="SUPFAM" id="SSF46946">
    <property type="entry name" value="S13-like H2TH domain"/>
    <property type="match status" value="1"/>
</dbReference>
<dbReference type="InterPro" id="IPR010979">
    <property type="entry name" value="Ribosomal_uS13-like_H2TH"/>
</dbReference>
<dbReference type="InterPro" id="IPR027437">
    <property type="entry name" value="Rbsml_uS13_C"/>
</dbReference>
<keyword evidence="5" id="KW-0694">RNA-binding</keyword>
<sequence>MARISGVTLPAEKRIEIGLTYVKGIGPATSKLLLEATGIDPNLRVKDVTDDQVRLLTDAITKTGKKIEGDLIRDVLANIKRLKEIGSFRGSRHIRHLPARGQRTKTNTRTVRGNVRKTAGSGRKTASQKT</sequence>
<dbReference type="PIRSF" id="PIRSF002134">
    <property type="entry name" value="Ribosomal_S13"/>
    <property type="match status" value="1"/>
</dbReference>
<dbReference type="Gene3D" id="4.10.910.10">
    <property type="entry name" value="30s ribosomal protein s13, domain 2"/>
    <property type="match status" value="1"/>
</dbReference>
<dbReference type="EMBL" id="PFGC01000001">
    <property type="protein sequence ID" value="PIW37457.1"/>
    <property type="molecule type" value="Genomic_DNA"/>
</dbReference>
<dbReference type="FunFam" id="1.10.8.50:FF:000001">
    <property type="entry name" value="30S ribosomal protein S13"/>
    <property type="match status" value="1"/>
</dbReference>
<evidence type="ECO:0000256" key="7">
    <source>
        <dbReference type="SAM" id="MobiDB-lite"/>
    </source>
</evidence>
<evidence type="ECO:0000256" key="3">
    <source>
        <dbReference type="ARBA" id="ARBA00023274"/>
    </source>
</evidence>
<dbReference type="PROSITE" id="PS50159">
    <property type="entry name" value="RIBOSOMAL_S13_2"/>
    <property type="match status" value="1"/>
</dbReference>
<dbReference type="Proteomes" id="UP000230292">
    <property type="component" value="Unassembled WGS sequence"/>
</dbReference>
<gene>
    <name evidence="5" type="primary">rpsM</name>
    <name evidence="8" type="ORF">COW24_00030</name>
</gene>
<evidence type="ECO:0000256" key="4">
    <source>
        <dbReference type="ARBA" id="ARBA00035166"/>
    </source>
</evidence>
<dbReference type="PANTHER" id="PTHR10871:SF1">
    <property type="entry name" value="SMALL RIBOSOMAL SUBUNIT PROTEIN US13M"/>
    <property type="match status" value="1"/>
</dbReference>
<dbReference type="GO" id="GO:0019843">
    <property type="term" value="F:rRNA binding"/>
    <property type="evidence" value="ECO:0007669"/>
    <property type="project" value="UniProtKB-UniRule"/>
</dbReference>
<keyword evidence="3 5" id="KW-0687">Ribonucleoprotein</keyword>
<comment type="caution">
    <text evidence="8">The sequence shown here is derived from an EMBL/GenBank/DDBJ whole genome shotgun (WGS) entry which is preliminary data.</text>
</comment>
<protein>
    <recommendedName>
        <fullName evidence="4 5">Small ribosomal subunit protein uS13</fullName>
    </recommendedName>
</protein>
<evidence type="ECO:0000256" key="1">
    <source>
        <dbReference type="ARBA" id="ARBA00008080"/>
    </source>
</evidence>
<evidence type="ECO:0000256" key="5">
    <source>
        <dbReference type="HAMAP-Rule" id="MF_01315"/>
    </source>
</evidence>
<organism evidence="8 9">
    <name type="scientific">Candidatus Kerfeldbacteria bacterium CG15_BIG_FIL_POST_REV_8_21_14_020_45_12</name>
    <dbReference type="NCBI Taxonomy" id="2014247"/>
    <lineage>
        <taxon>Bacteria</taxon>
        <taxon>Candidatus Kerfeldiibacteriota</taxon>
    </lineage>
</organism>
<comment type="subunit">
    <text evidence="5">Part of the 30S ribosomal subunit. Forms a loose heterodimer with protein S19. Forms two bridges to the 50S subunit in the 70S ribosome.</text>
</comment>
<reference evidence="8 9" key="1">
    <citation type="submission" date="2017-09" db="EMBL/GenBank/DDBJ databases">
        <title>Depth-based differentiation of microbial function through sediment-hosted aquifers and enrichment of novel symbionts in the deep terrestrial subsurface.</title>
        <authorList>
            <person name="Probst A.J."/>
            <person name="Ladd B."/>
            <person name="Jarett J.K."/>
            <person name="Geller-Mcgrath D.E."/>
            <person name="Sieber C.M."/>
            <person name="Emerson J.B."/>
            <person name="Anantharaman K."/>
            <person name="Thomas B.C."/>
            <person name="Malmstrom R."/>
            <person name="Stieglmeier M."/>
            <person name="Klingl A."/>
            <person name="Woyke T."/>
            <person name="Ryan C.M."/>
            <person name="Banfield J.F."/>
        </authorList>
    </citation>
    <scope>NUCLEOTIDE SEQUENCE [LARGE SCALE GENOMIC DNA]</scope>
    <source>
        <strain evidence="8">CG15_BIG_FIL_POST_REV_8_21_14_020_45_12</strain>
    </source>
</reference>
<dbReference type="HAMAP" id="MF_01315">
    <property type="entry name" value="Ribosomal_uS13"/>
    <property type="match status" value="1"/>
</dbReference>
<evidence type="ECO:0000313" key="8">
    <source>
        <dbReference type="EMBL" id="PIW37457.1"/>
    </source>
</evidence>
<dbReference type="GO" id="GO:0005829">
    <property type="term" value="C:cytosol"/>
    <property type="evidence" value="ECO:0007669"/>
    <property type="project" value="TreeGrafter"/>
</dbReference>
<dbReference type="AlphaFoldDB" id="A0A2M7H5G8"/>
<dbReference type="Gene3D" id="1.10.8.50">
    <property type="match status" value="1"/>
</dbReference>
<keyword evidence="2 5" id="KW-0689">Ribosomal protein</keyword>
<dbReference type="Pfam" id="PF00416">
    <property type="entry name" value="Ribosomal_S13"/>
    <property type="match status" value="1"/>
</dbReference>
<dbReference type="GO" id="GO:0000049">
    <property type="term" value="F:tRNA binding"/>
    <property type="evidence" value="ECO:0007669"/>
    <property type="project" value="UniProtKB-UniRule"/>
</dbReference>
<comment type="function">
    <text evidence="5">Located at the top of the head of the 30S subunit, it contacts several helices of the 16S rRNA. In the 70S ribosome it contacts the 23S rRNA (bridge B1a) and protein L5 of the 50S subunit (bridge B1b), connecting the 2 subunits; these bridges are implicated in subunit movement. Contacts the tRNAs in the A and P-sites.</text>
</comment>
<name>A0A2M7H5G8_9BACT</name>
<accession>A0A2M7H5G8</accession>
<evidence type="ECO:0000313" key="9">
    <source>
        <dbReference type="Proteomes" id="UP000230292"/>
    </source>
</evidence>
<keyword evidence="5" id="KW-0820">tRNA-binding</keyword>
<evidence type="ECO:0000256" key="2">
    <source>
        <dbReference type="ARBA" id="ARBA00022980"/>
    </source>
</evidence>
<dbReference type="GO" id="GO:0003735">
    <property type="term" value="F:structural constituent of ribosome"/>
    <property type="evidence" value="ECO:0007669"/>
    <property type="project" value="InterPro"/>
</dbReference>
<proteinExistence type="inferred from homology"/>